<proteinExistence type="predicted"/>
<keyword evidence="1" id="KW-1133">Transmembrane helix</keyword>
<keyword evidence="3" id="KW-1185">Reference proteome</keyword>
<dbReference type="EMBL" id="JACHNB010000001">
    <property type="protein sequence ID" value="MBB4741937.1"/>
    <property type="molecule type" value="Genomic_DNA"/>
</dbReference>
<sequence length="65" mass="6521">MHAPAPDLRPLWLTVILLAASGVALVAGVLSYLGGMTVPAAVLAGGGAFSATTFLLIAIRQFLSA</sequence>
<comment type="caution">
    <text evidence="2">The sequence shown here is derived from an EMBL/GenBank/DDBJ whole genome shotgun (WGS) entry which is preliminary data.</text>
</comment>
<gene>
    <name evidence="2" type="ORF">BJY16_005396</name>
</gene>
<keyword evidence="1" id="KW-0812">Transmembrane</keyword>
<dbReference type="AlphaFoldDB" id="A0A7W7H1D2"/>
<accession>A0A7W7H1D2</accession>
<feature type="transmembrane region" description="Helical" evidence="1">
    <location>
        <begin position="12"/>
        <end position="34"/>
    </location>
</feature>
<dbReference type="RefSeq" id="WP_185042365.1">
    <property type="nucleotide sequence ID" value="NZ_BAABFG010000005.1"/>
</dbReference>
<protein>
    <submittedName>
        <fullName evidence="2">Fatty acid desaturase</fullName>
    </submittedName>
</protein>
<evidence type="ECO:0000313" key="3">
    <source>
        <dbReference type="Proteomes" id="UP000546162"/>
    </source>
</evidence>
<feature type="transmembrane region" description="Helical" evidence="1">
    <location>
        <begin position="40"/>
        <end position="59"/>
    </location>
</feature>
<evidence type="ECO:0000313" key="2">
    <source>
        <dbReference type="EMBL" id="MBB4741937.1"/>
    </source>
</evidence>
<evidence type="ECO:0000256" key="1">
    <source>
        <dbReference type="SAM" id="Phobius"/>
    </source>
</evidence>
<name>A0A7W7H1D2_9ACTN</name>
<organism evidence="2 3">
    <name type="scientific">Actinoplanes octamycinicus</name>
    <dbReference type="NCBI Taxonomy" id="135948"/>
    <lineage>
        <taxon>Bacteria</taxon>
        <taxon>Bacillati</taxon>
        <taxon>Actinomycetota</taxon>
        <taxon>Actinomycetes</taxon>
        <taxon>Micromonosporales</taxon>
        <taxon>Micromonosporaceae</taxon>
        <taxon>Actinoplanes</taxon>
    </lineage>
</organism>
<dbReference type="Proteomes" id="UP000546162">
    <property type="component" value="Unassembled WGS sequence"/>
</dbReference>
<keyword evidence="1" id="KW-0472">Membrane</keyword>
<reference evidence="2 3" key="1">
    <citation type="submission" date="2020-08" db="EMBL/GenBank/DDBJ databases">
        <title>Sequencing the genomes of 1000 actinobacteria strains.</title>
        <authorList>
            <person name="Klenk H.-P."/>
        </authorList>
    </citation>
    <scope>NUCLEOTIDE SEQUENCE [LARGE SCALE GENOMIC DNA]</scope>
    <source>
        <strain evidence="2 3">DSM 45809</strain>
    </source>
</reference>